<dbReference type="Proteomes" id="UP000030960">
    <property type="component" value="Unassembled WGS sequence"/>
</dbReference>
<keyword evidence="3" id="KW-1185">Reference proteome</keyword>
<keyword evidence="1" id="KW-0732">Signal</keyword>
<dbReference type="OrthoDB" id="7839213at2"/>
<dbReference type="RefSeq" id="WP_043144611.1">
    <property type="nucleotide sequence ID" value="NZ_JSUQ01000017.1"/>
</dbReference>
<dbReference type="STRING" id="561184.SAMN05216376_11547"/>
<dbReference type="EMBL" id="JSUQ01000017">
    <property type="protein sequence ID" value="KHQ51436.1"/>
    <property type="molecule type" value="Genomic_DNA"/>
</dbReference>
<gene>
    <name evidence="2" type="ORF">OA50_03931</name>
</gene>
<evidence type="ECO:0000313" key="3">
    <source>
        <dbReference type="Proteomes" id="UP000030960"/>
    </source>
</evidence>
<evidence type="ECO:0000256" key="1">
    <source>
        <dbReference type="SAM" id="SignalP"/>
    </source>
</evidence>
<sequence>MGILAKKKLQGIALSGMVALAAAPVTAEDIRPGCYTRFYSDAHLRDQPAQVVRAVRLWVGPWMTEVAREARIEVVPANQGHARGAPWVGARLQQFLICGTESGAPLCQVECDGGRMEVTKQDAQGMVFRTRYMVVGNTGECGGVMDMAEVPGQWVRYRLYRADAPDCSGM</sequence>
<feature type="chain" id="PRO_5002082925" evidence="1">
    <location>
        <begin position="28"/>
        <end position="170"/>
    </location>
</feature>
<feature type="signal peptide" evidence="1">
    <location>
        <begin position="1"/>
        <end position="27"/>
    </location>
</feature>
<comment type="caution">
    <text evidence="2">The sequence shown here is derived from an EMBL/GenBank/DDBJ whole genome shotgun (WGS) entry which is preliminary data.</text>
</comment>
<reference evidence="2 3" key="1">
    <citation type="submission" date="2014-10" db="EMBL/GenBank/DDBJ databases">
        <title>Genome sequence of Ponticoccus sp. strain UMTAT08 isolated from clonal culture of toxic dinoflagellate Alexandrium tamiyavanichii.</title>
        <authorList>
            <person name="Gan H.Y."/>
            <person name="Muhd D.-D."/>
            <person name="Mohd Noor M.E."/>
            <person name="Yeong Y.S."/>
            <person name="Usup G."/>
        </authorList>
    </citation>
    <scope>NUCLEOTIDE SEQUENCE [LARGE SCALE GENOMIC DNA]</scope>
    <source>
        <strain evidence="2 3">UMTAT08</strain>
    </source>
</reference>
<name>A0A0B3S442_9RHOB</name>
<accession>A0A0B3S442</accession>
<dbReference type="AlphaFoldDB" id="A0A0B3S442"/>
<evidence type="ECO:0000313" key="2">
    <source>
        <dbReference type="EMBL" id="KHQ51436.1"/>
    </source>
</evidence>
<proteinExistence type="predicted"/>
<protein>
    <submittedName>
        <fullName evidence="2">Uncharacterized protein</fullName>
    </submittedName>
</protein>
<organism evidence="2 3">
    <name type="scientific">Mameliella alba</name>
    <dbReference type="NCBI Taxonomy" id="561184"/>
    <lineage>
        <taxon>Bacteria</taxon>
        <taxon>Pseudomonadati</taxon>
        <taxon>Pseudomonadota</taxon>
        <taxon>Alphaproteobacteria</taxon>
        <taxon>Rhodobacterales</taxon>
        <taxon>Roseobacteraceae</taxon>
        <taxon>Mameliella</taxon>
    </lineage>
</organism>